<dbReference type="Gene3D" id="1.10.150.240">
    <property type="entry name" value="Putative phosphatase, domain 2"/>
    <property type="match status" value="1"/>
</dbReference>
<dbReference type="NCBIfam" id="TIGR01549">
    <property type="entry name" value="HAD-SF-IA-v1"/>
    <property type="match status" value="1"/>
</dbReference>
<dbReference type="PANTHER" id="PTHR43434:SF24">
    <property type="entry name" value="HYDROLASE-RELATED"/>
    <property type="match status" value="1"/>
</dbReference>
<dbReference type="EMBL" id="JAAONZ010000004">
    <property type="protein sequence ID" value="NHO65274.1"/>
    <property type="molecule type" value="Genomic_DNA"/>
</dbReference>
<dbReference type="SFLD" id="SFLDG01129">
    <property type="entry name" value="C1.5:_HAD__Beta-PGM__Phosphata"/>
    <property type="match status" value="1"/>
</dbReference>
<sequence length="210" mass="23064">MFFIFDWDGTLCDSTANIVRCMHRAASTHNLPALDDAQVQNIIGLGLPEAIQALYPELEPQGVESMRAAYAEHFVSADSQPSTMFSNAELTLERLLNNGHQIAVATGKSRAGLDRVLASVGMLDVFHATRCSDETASKPHPLMLHELLAEMKVPTEEAIMIGDTEFDMEMARRADMPRIAVDYGAHHISRLKPYEPILCASDISDILALA</sequence>
<dbReference type="Pfam" id="PF13419">
    <property type="entry name" value="HAD_2"/>
    <property type="match status" value="1"/>
</dbReference>
<reference evidence="1" key="1">
    <citation type="submission" date="2020-03" db="EMBL/GenBank/DDBJ databases">
        <authorList>
            <person name="Guo F."/>
        </authorList>
    </citation>
    <scope>NUCLEOTIDE SEQUENCE</scope>
    <source>
        <strain evidence="1">JCM 30134</strain>
    </source>
</reference>
<dbReference type="InterPro" id="IPR036412">
    <property type="entry name" value="HAD-like_sf"/>
</dbReference>
<comment type="caution">
    <text evidence="1">The sequence shown here is derived from an EMBL/GenBank/DDBJ whole genome shotgun (WGS) entry which is preliminary data.</text>
</comment>
<dbReference type="InterPro" id="IPR023214">
    <property type="entry name" value="HAD_sf"/>
</dbReference>
<dbReference type="InterPro" id="IPR041492">
    <property type="entry name" value="HAD_2"/>
</dbReference>
<evidence type="ECO:0000313" key="1">
    <source>
        <dbReference type="EMBL" id="NHO65274.1"/>
    </source>
</evidence>
<dbReference type="GO" id="GO:0006281">
    <property type="term" value="P:DNA repair"/>
    <property type="evidence" value="ECO:0007669"/>
    <property type="project" value="TreeGrafter"/>
</dbReference>
<dbReference type="Gene3D" id="3.40.50.1000">
    <property type="entry name" value="HAD superfamily/HAD-like"/>
    <property type="match status" value="1"/>
</dbReference>
<proteinExistence type="predicted"/>
<dbReference type="InterPro" id="IPR023198">
    <property type="entry name" value="PGP-like_dom2"/>
</dbReference>
<dbReference type="RefSeq" id="WP_167183887.1">
    <property type="nucleotide sequence ID" value="NZ_JAAONZ010000004.1"/>
</dbReference>
<accession>A0A9E5MJK4</accession>
<dbReference type="SFLD" id="SFLDS00003">
    <property type="entry name" value="Haloacid_Dehalogenase"/>
    <property type="match status" value="1"/>
</dbReference>
<keyword evidence="1" id="KW-0378">Hydrolase</keyword>
<evidence type="ECO:0000313" key="2">
    <source>
        <dbReference type="Proteomes" id="UP000787472"/>
    </source>
</evidence>
<dbReference type="SUPFAM" id="SSF56784">
    <property type="entry name" value="HAD-like"/>
    <property type="match status" value="1"/>
</dbReference>
<protein>
    <submittedName>
        <fullName evidence="1">HAD-IA family hydrolase</fullName>
    </submittedName>
</protein>
<dbReference type="GO" id="GO:0008967">
    <property type="term" value="F:phosphoglycolate phosphatase activity"/>
    <property type="evidence" value="ECO:0007669"/>
    <property type="project" value="TreeGrafter"/>
</dbReference>
<dbReference type="Proteomes" id="UP000787472">
    <property type="component" value="Unassembled WGS sequence"/>
</dbReference>
<dbReference type="PANTHER" id="PTHR43434">
    <property type="entry name" value="PHOSPHOGLYCOLATE PHOSPHATASE"/>
    <property type="match status" value="1"/>
</dbReference>
<name>A0A9E5MJK4_9GAMM</name>
<organism evidence="1 2">
    <name type="scientific">Pseudomaricurvus hydrocarbonicus</name>
    <dbReference type="NCBI Taxonomy" id="1470433"/>
    <lineage>
        <taxon>Bacteria</taxon>
        <taxon>Pseudomonadati</taxon>
        <taxon>Pseudomonadota</taxon>
        <taxon>Gammaproteobacteria</taxon>
        <taxon>Cellvibrionales</taxon>
        <taxon>Cellvibrionaceae</taxon>
        <taxon>Pseudomaricurvus</taxon>
    </lineage>
</organism>
<dbReference type="GO" id="GO:0005829">
    <property type="term" value="C:cytosol"/>
    <property type="evidence" value="ECO:0007669"/>
    <property type="project" value="TreeGrafter"/>
</dbReference>
<keyword evidence="2" id="KW-1185">Reference proteome</keyword>
<gene>
    <name evidence="1" type="ORF">G8770_06935</name>
</gene>
<dbReference type="InterPro" id="IPR006439">
    <property type="entry name" value="HAD-SF_hydro_IA"/>
</dbReference>
<dbReference type="AlphaFoldDB" id="A0A9E5MJK4"/>
<dbReference type="InterPro" id="IPR050155">
    <property type="entry name" value="HAD-like_hydrolase_sf"/>
</dbReference>